<keyword evidence="3" id="KW-1185">Reference proteome</keyword>
<gene>
    <name evidence="2" type="ORF">Csa_5G139100</name>
</gene>
<reference evidence="2 3" key="1">
    <citation type="journal article" date="2009" name="Nat. Genet.">
        <title>The genome of the cucumber, Cucumis sativus L.</title>
        <authorList>
            <person name="Huang S."/>
            <person name="Li R."/>
            <person name="Zhang Z."/>
            <person name="Li L."/>
            <person name="Gu X."/>
            <person name="Fan W."/>
            <person name="Lucas W.J."/>
            <person name="Wang X."/>
            <person name="Xie B."/>
            <person name="Ni P."/>
            <person name="Ren Y."/>
            <person name="Zhu H."/>
            <person name="Li J."/>
            <person name="Lin K."/>
            <person name="Jin W."/>
            <person name="Fei Z."/>
            <person name="Li G."/>
            <person name="Staub J."/>
            <person name="Kilian A."/>
            <person name="van der Vossen E.A."/>
            <person name="Wu Y."/>
            <person name="Guo J."/>
            <person name="He J."/>
            <person name="Jia Z."/>
            <person name="Ren Y."/>
            <person name="Tian G."/>
            <person name="Lu Y."/>
            <person name="Ruan J."/>
            <person name="Qian W."/>
            <person name="Wang M."/>
            <person name="Huang Q."/>
            <person name="Li B."/>
            <person name="Xuan Z."/>
            <person name="Cao J."/>
            <person name="Asan"/>
            <person name="Wu Z."/>
            <person name="Zhang J."/>
            <person name="Cai Q."/>
            <person name="Bai Y."/>
            <person name="Zhao B."/>
            <person name="Han Y."/>
            <person name="Li Y."/>
            <person name="Li X."/>
            <person name="Wang S."/>
            <person name="Shi Q."/>
            <person name="Liu S."/>
            <person name="Cho W.K."/>
            <person name="Kim J.Y."/>
            <person name="Xu Y."/>
            <person name="Heller-Uszynska K."/>
            <person name="Miao H."/>
            <person name="Cheng Z."/>
            <person name="Zhang S."/>
            <person name="Wu J."/>
            <person name="Yang Y."/>
            <person name="Kang H."/>
            <person name="Li M."/>
            <person name="Liang H."/>
            <person name="Ren X."/>
            <person name="Shi Z."/>
            <person name="Wen M."/>
            <person name="Jian M."/>
            <person name="Yang H."/>
            <person name="Zhang G."/>
            <person name="Yang Z."/>
            <person name="Chen R."/>
            <person name="Liu S."/>
            <person name="Li J."/>
            <person name="Ma L."/>
            <person name="Liu H."/>
            <person name="Zhou Y."/>
            <person name="Zhao J."/>
            <person name="Fang X."/>
            <person name="Li G."/>
            <person name="Fang L."/>
            <person name="Li Y."/>
            <person name="Liu D."/>
            <person name="Zheng H."/>
            <person name="Zhang Y."/>
            <person name="Qin N."/>
            <person name="Li Z."/>
            <person name="Yang G."/>
            <person name="Yang S."/>
            <person name="Bolund L."/>
            <person name="Kristiansen K."/>
            <person name="Zheng H."/>
            <person name="Li S."/>
            <person name="Zhang X."/>
            <person name="Yang H."/>
            <person name="Wang J."/>
            <person name="Sun R."/>
            <person name="Zhang B."/>
            <person name="Jiang S."/>
            <person name="Wang J."/>
            <person name="Du Y."/>
            <person name="Li S."/>
        </authorList>
    </citation>
    <scope>NUCLEOTIDE SEQUENCE [LARGE SCALE GENOMIC DNA]</scope>
    <source>
        <strain evidence="3">cv. 9930</strain>
    </source>
</reference>
<sequence length="121" mass="14261">MGFGGDKHHHQHLLHLNFHFHVHFPHFYHHRNKVETPKGCLAILVGQEQQRFFIPVIYVNHPLFVQLLKKAEDEYGFDQKGPISIPCPVDDFRTLQGIIYHDHHHHHLPVSCFRDSSHSHC</sequence>
<dbReference type="PANTHER" id="PTHR31374">
    <property type="entry name" value="AUXIN-INDUCED PROTEIN-LIKE-RELATED"/>
    <property type="match status" value="1"/>
</dbReference>
<protein>
    <recommendedName>
        <fullName evidence="4">SAUR family protein</fullName>
    </recommendedName>
</protein>
<dbReference type="PANTHER" id="PTHR31374:SF15">
    <property type="entry name" value="AUXIN-RESPONSIVE PROTEIN SAUR32-LIKE"/>
    <property type="match status" value="1"/>
</dbReference>
<dbReference type="InterPro" id="IPR003676">
    <property type="entry name" value="SAUR_fam"/>
</dbReference>
<dbReference type="STRING" id="3659.A0A0A0KJC7"/>
<evidence type="ECO:0000313" key="2">
    <source>
        <dbReference type="EMBL" id="KGN49830.1"/>
    </source>
</evidence>
<evidence type="ECO:0000256" key="1">
    <source>
        <dbReference type="ARBA" id="ARBA00006974"/>
    </source>
</evidence>
<dbReference type="AlphaFoldDB" id="A0A0A0KJC7"/>
<dbReference type="OMA" id="CHVEDFR"/>
<proteinExistence type="inferred from homology"/>
<accession>A0A0A0KJC7</accession>
<name>A0A0A0KJC7_CUCSA</name>
<reference evidence="2 3" key="3">
    <citation type="journal article" date="2010" name="BMC Genomics">
        <title>Transcriptome sequencing and comparative analysis of cucumber flowers with different sex types.</title>
        <authorList>
            <person name="Guo S."/>
            <person name="Zheng Y."/>
            <person name="Joung J.G."/>
            <person name="Liu S."/>
            <person name="Zhang Z."/>
            <person name="Crasta O.R."/>
            <person name="Sobral B.W."/>
            <person name="Xu Y."/>
            <person name="Huang S."/>
            <person name="Fei Z."/>
        </authorList>
    </citation>
    <scope>NUCLEOTIDE SEQUENCE [LARGE SCALE GENOMIC DNA]</scope>
    <source>
        <strain evidence="3">cv. 9930</strain>
    </source>
</reference>
<dbReference type="eggNOG" id="ENOG502S2B3">
    <property type="taxonomic scope" value="Eukaryota"/>
</dbReference>
<dbReference type="EMBL" id="CM002926">
    <property type="protein sequence ID" value="KGN49830.1"/>
    <property type="molecule type" value="Genomic_DNA"/>
</dbReference>
<reference evidence="2 3" key="4">
    <citation type="journal article" date="2011" name="BMC Genomics">
        <title>RNA-Seq improves annotation of protein-coding genes in the cucumber genome.</title>
        <authorList>
            <person name="Li Z."/>
            <person name="Zhang Z."/>
            <person name="Yan P."/>
            <person name="Huang S."/>
            <person name="Fei Z."/>
            <person name="Lin K."/>
        </authorList>
    </citation>
    <scope>NUCLEOTIDE SEQUENCE [LARGE SCALE GENOMIC DNA]</scope>
    <source>
        <strain evidence="3">cv. 9930</strain>
    </source>
</reference>
<dbReference type="GO" id="GO:0009733">
    <property type="term" value="P:response to auxin"/>
    <property type="evidence" value="ECO:0007669"/>
    <property type="project" value="InterPro"/>
</dbReference>
<reference evidence="2 3" key="2">
    <citation type="journal article" date="2009" name="PLoS ONE">
        <title>An integrated genetic and cytogenetic map of the cucumber genome.</title>
        <authorList>
            <person name="Ren Y."/>
            <person name="Zhang Z."/>
            <person name="Liu J."/>
            <person name="Staub J.E."/>
            <person name="Han Y."/>
            <person name="Cheng Z."/>
            <person name="Li X."/>
            <person name="Lu J."/>
            <person name="Miao H."/>
            <person name="Kang H."/>
            <person name="Xie B."/>
            <person name="Gu X."/>
            <person name="Wang X."/>
            <person name="Du Y."/>
            <person name="Jin W."/>
            <person name="Huang S."/>
        </authorList>
    </citation>
    <scope>NUCLEOTIDE SEQUENCE [LARGE SCALE GENOMIC DNA]</scope>
    <source>
        <strain evidence="3">cv. 9930</strain>
    </source>
</reference>
<dbReference type="Gramene" id="KGN49830">
    <property type="protein sequence ID" value="KGN49830"/>
    <property type="gene ID" value="Csa_5G139100"/>
</dbReference>
<organism evidence="2 3">
    <name type="scientific">Cucumis sativus</name>
    <name type="common">Cucumber</name>
    <dbReference type="NCBI Taxonomy" id="3659"/>
    <lineage>
        <taxon>Eukaryota</taxon>
        <taxon>Viridiplantae</taxon>
        <taxon>Streptophyta</taxon>
        <taxon>Embryophyta</taxon>
        <taxon>Tracheophyta</taxon>
        <taxon>Spermatophyta</taxon>
        <taxon>Magnoliopsida</taxon>
        <taxon>eudicotyledons</taxon>
        <taxon>Gunneridae</taxon>
        <taxon>Pentapetalae</taxon>
        <taxon>rosids</taxon>
        <taxon>fabids</taxon>
        <taxon>Cucurbitales</taxon>
        <taxon>Cucurbitaceae</taxon>
        <taxon>Benincaseae</taxon>
        <taxon>Cucumis</taxon>
    </lineage>
</organism>
<dbReference type="Proteomes" id="UP000029981">
    <property type="component" value="Chromosome 5"/>
</dbReference>
<dbReference type="Pfam" id="PF02519">
    <property type="entry name" value="Auxin_inducible"/>
    <property type="match status" value="1"/>
</dbReference>
<comment type="similarity">
    <text evidence="1">Belongs to the ARG7 family.</text>
</comment>
<evidence type="ECO:0000313" key="3">
    <source>
        <dbReference type="Proteomes" id="UP000029981"/>
    </source>
</evidence>
<evidence type="ECO:0008006" key="4">
    <source>
        <dbReference type="Google" id="ProtNLM"/>
    </source>
</evidence>